<sequence length="80" mass="8881">MSKIFTVVRNIVAERSGITPKSLEGCTNLEAVGLDGMDMSELIMAIEDEFDIEISDDEYNAIGTLDDIVELVKKKEKKKS</sequence>
<accession>A0A9D9I4R8</accession>
<dbReference type="HAMAP" id="MF_01217">
    <property type="entry name" value="Acyl_carrier"/>
    <property type="match status" value="1"/>
</dbReference>
<name>A0A9D9I4R8_9BACT</name>
<evidence type="ECO:0000259" key="4">
    <source>
        <dbReference type="PROSITE" id="PS50075"/>
    </source>
</evidence>
<dbReference type="Gene3D" id="1.10.1200.10">
    <property type="entry name" value="ACP-like"/>
    <property type="match status" value="1"/>
</dbReference>
<dbReference type="InterPro" id="IPR009081">
    <property type="entry name" value="PP-bd_ACP"/>
</dbReference>
<comment type="caution">
    <text evidence="3">Lacks conserved residue(s) required for the propagation of feature annotation.</text>
</comment>
<keyword evidence="3" id="KW-0276">Fatty acid metabolism</keyword>
<evidence type="ECO:0000313" key="5">
    <source>
        <dbReference type="EMBL" id="MBO8465627.1"/>
    </source>
</evidence>
<dbReference type="InterPro" id="IPR036736">
    <property type="entry name" value="ACP-like_sf"/>
</dbReference>
<evidence type="ECO:0000256" key="3">
    <source>
        <dbReference type="HAMAP-Rule" id="MF_01217"/>
    </source>
</evidence>
<organism evidence="5 6">
    <name type="scientific">Candidatus Merdivivens pullistercoris</name>
    <dbReference type="NCBI Taxonomy" id="2840873"/>
    <lineage>
        <taxon>Bacteria</taxon>
        <taxon>Pseudomonadati</taxon>
        <taxon>Bacteroidota</taxon>
        <taxon>Bacteroidia</taxon>
        <taxon>Bacteroidales</taxon>
        <taxon>Muribaculaceae</taxon>
        <taxon>Muribaculaceae incertae sedis</taxon>
        <taxon>Candidatus Merdivivens</taxon>
    </lineage>
</organism>
<dbReference type="InterPro" id="IPR003231">
    <property type="entry name" value="ACP"/>
</dbReference>
<dbReference type="SUPFAM" id="SSF47336">
    <property type="entry name" value="ACP-like"/>
    <property type="match status" value="1"/>
</dbReference>
<dbReference type="Pfam" id="PF00550">
    <property type="entry name" value="PP-binding"/>
    <property type="match status" value="1"/>
</dbReference>
<proteinExistence type="inferred from homology"/>
<keyword evidence="2 3" id="KW-0597">Phosphoprotein</keyword>
<dbReference type="PANTHER" id="PTHR20863">
    <property type="entry name" value="ACYL CARRIER PROTEIN"/>
    <property type="match status" value="1"/>
</dbReference>
<dbReference type="PROSITE" id="PS50075">
    <property type="entry name" value="CARRIER"/>
    <property type="match status" value="1"/>
</dbReference>
<evidence type="ECO:0000256" key="2">
    <source>
        <dbReference type="ARBA" id="ARBA00022553"/>
    </source>
</evidence>
<keyword evidence="3" id="KW-0443">Lipid metabolism</keyword>
<protein>
    <recommendedName>
        <fullName evidence="3">Acyl carrier protein</fullName>
        <shortName evidence="3">ACP</shortName>
    </recommendedName>
</protein>
<keyword evidence="3" id="KW-0444">Lipid biosynthesis</keyword>
<comment type="PTM">
    <text evidence="3">4'-phosphopantetheine is transferred from CoA to a specific serine of apo-ACP by AcpS. This modification is essential for activity because fatty acids are bound in thioester linkage to the sulfhydryl of the prosthetic group.</text>
</comment>
<evidence type="ECO:0000256" key="1">
    <source>
        <dbReference type="ARBA" id="ARBA00022450"/>
    </source>
</evidence>
<comment type="caution">
    <text evidence="5">The sequence shown here is derived from an EMBL/GenBank/DDBJ whole genome shotgun (WGS) entry which is preliminary data.</text>
</comment>
<dbReference type="GO" id="GO:0000035">
    <property type="term" value="F:acyl binding"/>
    <property type="evidence" value="ECO:0007669"/>
    <property type="project" value="TreeGrafter"/>
</dbReference>
<keyword evidence="3" id="KW-0275">Fatty acid biosynthesis</keyword>
<comment type="pathway">
    <text evidence="3">Lipid metabolism; fatty acid biosynthesis.</text>
</comment>
<dbReference type="Proteomes" id="UP000823597">
    <property type="component" value="Unassembled WGS sequence"/>
</dbReference>
<reference evidence="5" key="1">
    <citation type="submission" date="2020-10" db="EMBL/GenBank/DDBJ databases">
        <authorList>
            <person name="Gilroy R."/>
        </authorList>
    </citation>
    <scope>NUCLEOTIDE SEQUENCE</scope>
    <source>
        <strain evidence="5">10037</strain>
    </source>
</reference>
<feature type="domain" description="Carrier" evidence="4">
    <location>
        <begin position="2"/>
        <end position="76"/>
    </location>
</feature>
<gene>
    <name evidence="3" type="primary">acpP</name>
    <name evidence="5" type="ORF">IAB93_06500</name>
</gene>
<dbReference type="AlphaFoldDB" id="A0A9D9I4R8"/>
<comment type="subcellular location">
    <subcellularLocation>
        <location evidence="3">Cytoplasm</location>
    </subcellularLocation>
</comment>
<dbReference type="PANTHER" id="PTHR20863:SF76">
    <property type="entry name" value="CARRIER DOMAIN-CONTAINING PROTEIN"/>
    <property type="match status" value="1"/>
</dbReference>
<keyword evidence="1 3" id="KW-0596">Phosphopantetheine</keyword>
<reference evidence="5" key="2">
    <citation type="journal article" date="2021" name="PeerJ">
        <title>Extensive microbial diversity within the chicken gut microbiome revealed by metagenomics and culture.</title>
        <authorList>
            <person name="Gilroy R."/>
            <person name="Ravi A."/>
            <person name="Getino M."/>
            <person name="Pursley I."/>
            <person name="Horton D.L."/>
            <person name="Alikhan N.F."/>
            <person name="Baker D."/>
            <person name="Gharbi K."/>
            <person name="Hall N."/>
            <person name="Watson M."/>
            <person name="Adriaenssens E.M."/>
            <person name="Foster-Nyarko E."/>
            <person name="Jarju S."/>
            <person name="Secka A."/>
            <person name="Antonio M."/>
            <person name="Oren A."/>
            <person name="Chaudhuri R.R."/>
            <person name="La Ragione R."/>
            <person name="Hildebrand F."/>
            <person name="Pallen M.J."/>
        </authorList>
    </citation>
    <scope>NUCLEOTIDE SEQUENCE</scope>
    <source>
        <strain evidence="5">10037</strain>
    </source>
</reference>
<keyword evidence="3" id="KW-0963">Cytoplasm</keyword>
<comment type="similarity">
    <text evidence="3">Belongs to the acyl carrier protein (ACP) family.</text>
</comment>
<evidence type="ECO:0000313" key="6">
    <source>
        <dbReference type="Proteomes" id="UP000823597"/>
    </source>
</evidence>
<dbReference type="GO" id="GO:0000036">
    <property type="term" value="F:acyl carrier activity"/>
    <property type="evidence" value="ECO:0007669"/>
    <property type="project" value="UniProtKB-UniRule"/>
</dbReference>
<comment type="function">
    <text evidence="3">Carrier of the growing fatty acid chain in fatty acid biosynthesis.</text>
</comment>
<dbReference type="EMBL" id="JADIME010000069">
    <property type="protein sequence ID" value="MBO8465627.1"/>
    <property type="molecule type" value="Genomic_DNA"/>
</dbReference>
<dbReference type="GO" id="GO:0005829">
    <property type="term" value="C:cytosol"/>
    <property type="evidence" value="ECO:0007669"/>
    <property type="project" value="TreeGrafter"/>
</dbReference>
<dbReference type="GO" id="GO:0009245">
    <property type="term" value="P:lipid A biosynthetic process"/>
    <property type="evidence" value="ECO:0007669"/>
    <property type="project" value="TreeGrafter"/>
</dbReference>
<dbReference type="GO" id="GO:0016020">
    <property type="term" value="C:membrane"/>
    <property type="evidence" value="ECO:0007669"/>
    <property type="project" value="GOC"/>
</dbReference>